<accession>A0A0G0RNA1</accession>
<dbReference type="EMBL" id="LBXD01000001">
    <property type="protein sequence ID" value="KKR24020.1"/>
    <property type="molecule type" value="Genomic_DNA"/>
</dbReference>
<evidence type="ECO:0000313" key="2">
    <source>
        <dbReference type="Proteomes" id="UP000034764"/>
    </source>
</evidence>
<dbReference type="Proteomes" id="UP000034764">
    <property type="component" value="Unassembled WGS sequence"/>
</dbReference>
<dbReference type="AlphaFoldDB" id="A0A0G0RNA1"/>
<name>A0A0G0RNA1_9BACT</name>
<protein>
    <submittedName>
        <fullName evidence="1">Uncharacterized protein</fullName>
    </submittedName>
</protein>
<comment type="caution">
    <text evidence="1">The sequence shown here is derived from an EMBL/GenBank/DDBJ whole genome shotgun (WGS) entry which is preliminary data.</text>
</comment>
<evidence type="ECO:0000313" key="1">
    <source>
        <dbReference type="EMBL" id="KKR24020.1"/>
    </source>
</evidence>
<organism evidence="1 2">
    <name type="scientific">Candidatus Yanofskybacteria bacterium GW2011_GWD2_39_48</name>
    <dbReference type="NCBI Taxonomy" id="1619031"/>
    <lineage>
        <taxon>Bacteria</taxon>
        <taxon>Candidatus Yanofskyibacteriota</taxon>
    </lineage>
</organism>
<proteinExistence type="predicted"/>
<gene>
    <name evidence="1" type="ORF">UT53_C0001G0009</name>
</gene>
<reference evidence="1 2" key="1">
    <citation type="journal article" date="2015" name="Nature">
        <title>rRNA introns, odd ribosomes, and small enigmatic genomes across a large radiation of phyla.</title>
        <authorList>
            <person name="Brown C.T."/>
            <person name="Hug L.A."/>
            <person name="Thomas B.C."/>
            <person name="Sharon I."/>
            <person name="Castelle C.J."/>
            <person name="Singh A."/>
            <person name="Wilkins M.J."/>
            <person name="Williams K.H."/>
            <person name="Banfield J.F."/>
        </authorList>
    </citation>
    <scope>NUCLEOTIDE SEQUENCE [LARGE SCALE GENOMIC DNA]</scope>
</reference>
<sequence length="62" mass="7231">MISETALQEFKTLWVSEGFGEITDEEAMELAAKLLSLFDHIYRPVKKKWLDQVSDEEKLNQT</sequence>